<dbReference type="InterPro" id="IPR027370">
    <property type="entry name" value="Znf-RING_euk"/>
</dbReference>
<reference evidence="10 11" key="1">
    <citation type="submission" date="2024-02" db="EMBL/GenBank/DDBJ databases">
        <authorList>
            <person name="Chen Y."/>
            <person name="Shah S."/>
            <person name="Dougan E. K."/>
            <person name="Thang M."/>
            <person name="Chan C."/>
        </authorList>
    </citation>
    <scope>NUCLEOTIDE SEQUENCE [LARGE SCALE GENOMIC DNA]</scope>
</reference>
<dbReference type="PANTHER" id="PTHR24173:SF74">
    <property type="entry name" value="ANKYRIN REPEAT DOMAIN-CONTAINING PROTEIN 16"/>
    <property type="match status" value="1"/>
</dbReference>
<dbReference type="PROSITE" id="PS50297">
    <property type="entry name" value="ANK_REP_REGION"/>
    <property type="match status" value="1"/>
</dbReference>
<evidence type="ECO:0000313" key="11">
    <source>
        <dbReference type="Proteomes" id="UP001642484"/>
    </source>
</evidence>
<feature type="repeat" description="ANK" evidence="6">
    <location>
        <begin position="770"/>
        <end position="803"/>
    </location>
</feature>
<organism evidence="10 11">
    <name type="scientific">Durusdinium trenchii</name>
    <dbReference type="NCBI Taxonomy" id="1381693"/>
    <lineage>
        <taxon>Eukaryota</taxon>
        <taxon>Sar</taxon>
        <taxon>Alveolata</taxon>
        <taxon>Dinophyceae</taxon>
        <taxon>Suessiales</taxon>
        <taxon>Symbiodiniaceae</taxon>
        <taxon>Durusdinium</taxon>
    </lineage>
</organism>
<evidence type="ECO:0000256" key="6">
    <source>
        <dbReference type="PROSITE-ProRule" id="PRU00023"/>
    </source>
</evidence>
<keyword evidence="4" id="KW-0862">Zinc</keyword>
<evidence type="ECO:0000313" key="10">
    <source>
        <dbReference type="EMBL" id="CAK9029812.1"/>
    </source>
</evidence>
<accession>A0ABP0KV18</accession>
<keyword evidence="1" id="KW-0479">Metal-binding</keyword>
<proteinExistence type="predicted"/>
<feature type="compositionally biased region" description="Low complexity" evidence="8">
    <location>
        <begin position="625"/>
        <end position="641"/>
    </location>
</feature>
<evidence type="ECO:0000259" key="9">
    <source>
        <dbReference type="SMART" id="SM00504"/>
    </source>
</evidence>
<keyword evidence="3" id="KW-0863">Zinc-finger</keyword>
<evidence type="ECO:0000256" key="1">
    <source>
        <dbReference type="ARBA" id="ARBA00022723"/>
    </source>
</evidence>
<feature type="coiled-coil region" evidence="7">
    <location>
        <begin position="124"/>
        <end position="289"/>
    </location>
</feature>
<feature type="repeat" description="ANK" evidence="6">
    <location>
        <begin position="737"/>
        <end position="769"/>
    </location>
</feature>
<feature type="compositionally biased region" description="Polar residues" evidence="8">
    <location>
        <begin position="656"/>
        <end position="671"/>
    </location>
</feature>
<protein>
    <recommendedName>
        <fullName evidence="9">U-box domain-containing protein</fullName>
    </recommendedName>
</protein>
<feature type="coiled-coil region" evidence="7">
    <location>
        <begin position="337"/>
        <end position="419"/>
    </location>
</feature>
<keyword evidence="2" id="KW-0677">Repeat</keyword>
<dbReference type="InterPro" id="IPR003613">
    <property type="entry name" value="Ubox_domain"/>
</dbReference>
<evidence type="ECO:0000256" key="7">
    <source>
        <dbReference type="SAM" id="Coils"/>
    </source>
</evidence>
<sequence>MQAELLLPAPVVAEVIPQDQLVMHPAHEDTRLDGGSSQLPPPMPTVNGLVCPLCHEMLEDPVMTVDGHTYCRRCIQDWFVQQTQAGGKPKSPATGQPLLSLLLFPNLALGKAMVSIRTNMQPAWIQAEKERQALRMELEAKSRELMQARAHTTSKDSTRELNEAEWKLQSLTVKLNIAEEETRHARGEVDRLNKEVGSLRGKLERVQAQITGERSSMQQIEELDSKLRFSAAEVTRLQQDLENVKKQESELRHGKIKYEAEMGKASQEKLKMQEELARLRAQLQREEAIPSPAVLAEELDRAWQDLEAKETLIRDLQVAGTRTGAQLVEAMEKQRHNEQMVSRVPQLEGEIQSLRQDLSTKLSELAVLKETLAETEEKLRLREEAAPELRAAELLATEAERLEEELTDVHAQYATMQVELKKREDLLRGIPLVLADFLEQIHLPDPALSSSHVRPEEAPKLLIASLRRLQMAVMKRDEELKVASEKITELSKYATMYVLEVTIVSGFGLRDAKWKPSSKGVGLSCAVDVHGKKERFETKGIHTAKNPVWNHKAELQMSYSDTLCFAVQGEQKLGQALLPASRVVAAGSDGYDGNLALEERATEVAADAVIKVKVVVKKSFPIDEAQPAAQPAAQPSRTRPAPAKPVKSKEAAPPSSYYSDSRTDVYSSESEGTPRDRPNLLQAAKAGDLQQVSSILKGKVEVSSLTAALHGACSEGHRKLLPVLCRAKANVNGLDSSGLTPLHVAAFRGDNPVVQQLCQLGANIKAVDEEGWTPLYVVAAFGGQEDVFKTLLTAKSDVNFTTPDGTTIAMAAEQKGFTQLLKLL</sequence>
<comment type="caution">
    <text evidence="10">The sequence shown here is derived from an EMBL/GenBank/DDBJ whole genome shotgun (WGS) entry which is preliminary data.</text>
</comment>
<dbReference type="EMBL" id="CAXAMN010009791">
    <property type="protein sequence ID" value="CAK9029812.1"/>
    <property type="molecule type" value="Genomic_DNA"/>
</dbReference>
<dbReference type="SMART" id="SM00248">
    <property type="entry name" value="ANK"/>
    <property type="match status" value="3"/>
</dbReference>
<keyword evidence="7" id="KW-0175">Coiled coil</keyword>
<feature type="domain" description="U-box" evidence="9">
    <location>
        <begin position="48"/>
        <end position="116"/>
    </location>
</feature>
<dbReference type="Proteomes" id="UP001642484">
    <property type="component" value="Unassembled WGS sequence"/>
</dbReference>
<dbReference type="PROSITE" id="PS50088">
    <property type="entry name" value="ANK_REPEAT"/>
    <property type="match status" value="2"/>
</dbReference>
<name>A0ABP0KV18_9DINO</name>
<evidence type="ECO:0000256" key="2">
    <source>
        <dbReference type="ARBA" id="ARBA00022737"/>
    </source>
</evidence>
<dbReference type="Pfam" id="PF12796">
    <property type="entry name" value="Ank_2"/>
    <property type="match status" value="1"/>
</dbReference>
<dbReference type="Gene3D" id="3.30.40.10">
    <property type="entry name" value="Zinc/RING finger domain, C3HC4 (zinc finger)"/>
    <property type="match status" value="1"/>
</dbReference>
<gene>
    <name evidence="10" type="ORF">CCMP2556_LOCUS17638</name>
</gene>
<dbReference type="PANTHER" id="PTHR24173">
    <property type="entry name" value="ANKYRIN REPEAT CONTAINING"/>
    <property type="match status" value="1"/>
</dbReference>
<evidence type="ECO:0000256" key="8">
    <source>
        <dbReference type="SAM" id="MobiDB-lite"/>
    </source>
</evidence>
<dbReference type="InterPro" id="IPR002110">
    <property type="entry name" value="Ankyrin_rpt"/>
</dbReference>
<dbReference type="InterPro" id="IPR036770">
    <property type="entry name" value="Ankyrin_rpt-contain_sf"/>
</dbReference>
<dbReference type="InterPro" id="IPR035892">
    <property type="entry name" value="C2_domain_sf"/>
</dbReference>
<dbReference type="Gene3D" id="2.60.40.150">
    <property type="entry name" value="C2 domain"/>
    <property type="match status" value="1"/>
</dbReference>
<dbReference type="Pfam" id="PF13445">
    <property type="entry name" value="zf-RING_UBOX"/>
    <property type="match status" value="1"/>
</dbReference>
<dbReference type="SMART" id="SM00504">
    <property type="entry name" value="Ubox"/>
    <property type="match status" value="1"/>
</dbReference>
<evidence type="ECO:0000256" key="5">
    <source>
        <dbReference type="ARBA" id="ARBA00023043"/>
    </source>
</evidence>
<evidence type="ECO:0000256" key="4">
    <source>
        <dbReference type="ARBA" id="ARBA00022833"/>
    </source>
</evidence>
<dbReference type="Pfam" id="PF00023">
    <property type="entry name" value="Ank"/>
    <property type="match status" value="1"/>
</dbReference>
<dbReference type="SUPFAM" id="SSF57850">
    <property type="entry name" value="RING/U-box"/>
    <property type="match status" value="1"/>
</dbReference>
<dbReference type="SUPFAM" id="SSF48403">
    <property type="entry name" value="Ankyrin repeat"/>
    <property type="match status" value="1"/>
</dbReference>
<feature type="region of interest" description="Disordered" evidence="8">
    <location>
        <begin position="625"/>
        <end position="678"/>
    </location>
</feature>
<dbReference type="InterPro" id="IPR013083">
    <property type="entry name" value="Znf_RING/FYVE/PHD"/>
</dbReference>
<keyword evidence="5 6" id="KW-0040">ANK repeat</keyword>
<dbReference type="CDD" id="cd00030">
    <property type="entry name" value="C2"/>
    <property type="match status" value="1"/>
</dbReference>
<keyword evidence="11" id="KW-1185">Reference proteome</keyword>
<evidence type="ECO:0000256" key="3">
    <source>
        <dbReference type="ARBA" id="ARBA00022771"/>
    </source>
</evidence>
<dbReference type="Gene3D" id="1.25.40.20">
    <property type="entry name" value="Ankyrin repeat-containing domain"/>
    <property type="match status" value="1"/>
</dbReference>
<dbReference type="SUPFAM" id="SSF49562">
    <property type="entry name" value="C2 domain (Calcium/lipid-binding domain, CaLB)"/>
    <property type="match status" value="1"/>
</dbReference>